<dbReference type="OrthoDB" id="9798763at2"/>
<dbReference type="InterPro" id="IPR000572">
    <property type="entry name" value="OxRdtase_Mopterin-bd_dom"/>
</dbReference>
<accession>A0A857C580</accession>
<feature type="domain" description="Oxidoreductase molybdopterin-binding" evidence="1">
    <location>
        <begin position="74"/>
        <end position="152"/>
    </location>
</feature>
<reference evidence="2 3" key="1">
    <citation type="submission" date="2019-12" db="EMBL/GenBank/DDBJ databases">
        <title>The genome of Stappia indica PHM037.</title>
        <authorList>
            <person name="Kacar D."/>
            <person name="Galan B."/>
            <person name="Canedo L."/>
            <person name="Rodriguez P."/>
            <person name="de la Calle F."/>
            <person name="Garcia J.L."/>
        </authorList>
    </citation>
    <scope>NUCLEOTIDE SEQUENCE [LARGE SCALE GENOMIC DNA]</scope>
    <source>
        <strain evidence="2 3">PHM037</strain>
    </source>
</reference>
<dbReference type="RefSeq" id="WP_158193048.1">
    <property type="nucleotide sequence ID" value="NZ_CP046908.1"/>
</dbReference>
<sequence length="182" mass="19901">MQGPMEGWCAAGRKGLCRVVAALAFLIGLALLPAGGTVRADEEPVLVVSGAIEGGAPVSFTRAELTALGMTSLTTETPWMADEVLFEGPLLRDLLERVGATGDRIEAVALNNYRVEIPLSDATGYDVILAMRVGGKDMSIRDRGPLWLIYPWSGHEELRQELYYSRAIWQIREIIVVDSRSR</sequence>
<dbReference type="Proteomes" id="UP000435648">
    <property type="component" value="Chromosome"/>
</dbReference>
<name>A0A857C580_9HYPH</name>
<dbReference type="KEGG" id="siw:GH266_05780"/>
<organism evidence="2 3">
    <name type="scientific">Stappia indica</name>
    <dbReference type="NCBI Taxonomy" id="538381"/>
    <lineage>
        <taxon>Bacteria</taxon>
        <taxon>Pseudomonadati</taxon>
        <taxon>Pseudomonadota</taxon>
        <taxon>Alphaproteobacteria</taxon>
        <taxon>Hyphomicrobiales</taxon>
        <taxon>Stappiaceae</taxon>
        <taxon>Stappia</taxon>
    </lineage>
</organism>
<dbReference type="InterPro" id="IPR036374">
    <property type="entry name" value="OxRdtase_Mopterin-bd_sf"/>
</dbReference>
<dbReference type="AlphaFoldDB" id="A0A857C580"/>
<dbReference type="Gene3D" id="3.90.420.10">
    <property type="entry name" value="Oxidoreductase, molybdopterin-binding domain"/>
    <property type="match status" value="1"/>
</dbReference>
<gene>
    <name evidence="2" type="ORF">GH266_05780</name>
</gene>
<protein>
    <submittedName>
        <fullName evidence="2">Molybdopterin-dependent oxidoreductase</fullName>
    </submittedName>
</protein>
<dbReference type="SUPFAM" id="SSF56524">
    <property type="entry name" value="Oxidoreductase molybdopterin-binding domain"/>
    <property type="match status" value="1"/>
</dbReference>
<evidence type="ECO:0000313" key="2">
    <source>
        <dbReference type="EMBL" id="QGZ34064.1"/>
    </source>
</evidence>
<evidence type="ECO:0000313" key="3">
    <source>
        <dbReference type="Proteomes" id="UP000435648"/>
    </source>
</evidence>
<dbReference type="EMBL" id="CP046908">
    <property type="protein sequence ID" value="QGZ34064.1"/>
    <property type="molecule type" value="Genomic_DNA"/>
</dbReference>
<proteinExistence type="predicted"/>
<dbReference type="Pfam" id="PF00174">
    <property type="entry name" value="Oxidored_molyb"/>
    <property type="match status" value="1"/>
</dbReference>
<evidence type="ECO:0000259" key="1">
    <source>
        <dbReference type="Pfam" id="PF00174"/>
    </source>
</evidence>